<organism evidence="9 10">
    <name type="scientific">Enterovirga rhinocerotis</name>
    <dbReference type="NCBI Taxonomy" id="1339210"/>
    <lineage>
        <taxon>Bacteria</taxon>
        <taxon>Pseudomonadati</taxon>
        <taxon>Pseudomonadota</taxon>
        <taxon>Alphaproteobacteria</taxon>
        <taxon>Hyphomicrobiales</taxon>
        <taxon>Methylobacteriaceae</taxon>
        <taxon>Enterovirga</taxon>
    </lineage>
</organism>
<comment type="cofactor">
    <cofactor evidence="2">
        <name>Zn(2+)</name>
        <dbReference type="ChEBI" id="CHEBI:29105"/>
    </cofactor>
</comment>
<dbReference type="InterPro" id="IPR036264">
    <property type="entry name" value="Bact_exopeptidase_dim_dom"/>
</dbReference>
<evidence type="ECO:0000256" key="2">
    <source>
        <dbReference type="ARBA" id="ARBA00001947"/>
    </source>
</evidence>
<proteinExistence type="inferred from homology"/>
<dbReference type="PANTHER" id="PTHR43808">
    <property type="entry name" value="ACETYLORNITHINE DEACETYLASE"/>
    <property type="match status" value="1"/>
</dbReference>
<feature type="domain" description="Peptidase M20 dimerisation" evidence="8">
    <location>
        <begin position="205"/>
        <end position="320"/>
    </location>
</feature>
<dbReference type="Pfam" id="PF07687">
    <property type="entry name" value="M20_dimer"/>
    <property type="match status" value="1"/>
</dbReference>
<name>A0A4V3DXS2_9HYPH</name>
<dbReference type="Proteomes" id="UP000295122">
    <property type="component" value="Unassembled WGS sequence"/>
</dbReference>
<evidence type="ECO:0000259" key="8">
    <source>
        <dbReference type="Pfam" id="PF07687"/>
    </source>
</evidence>
<dbReference type="NCBIfam" id="NF005306">
    <property type="entry name" value="PRK06837.1"/>
    <property type="match status" value="1"/>
</dbReference>
<evidence type="ECO:0000313" key="9">
    <source>
        <dbReference type="EMBL" id="TDR89849.1"/>
    </source>
</evidence>
<dbReference type="InterPro" id="IPR010182">
    <property type="entry name" value="ArgE/DapE"/>
</dbReference>
<dbReference type="SUPFAM" id="SSF55031">
    <property type="entry name" value="Bacterial exopeptidase dimerisation domain"/>
    <property type="match status" value="1"/>
</dbReference>
<evidence type="ECO:0000256" key="7">
    <source>
        <dbReference type="ARBA" id="ARBA00023285"/>
    </source>
</evidence>
<comment type="caution">
    <text evidence="9">The sequence shown here is derived from an EMBL/GenBank/DDBJ whole genome shotgun (WGS) entry which is preliminary data.</text>
</comment>
<dbReference type="EMBL" id="SNZR01000013">
    <property type="protein sequence ID" value="TDR89849.1"/>
    <property type="molecule type" value="Genomic_DNA"/>
</dbReference>
<dbReference type="SUPFAM" id="SSF53187">
    <property type="entry name" value="Zn-dependent exopeptidases"/>
    <property type="match status" value="1"/>
</dbReference>
<keyword evidence="5" id="KW-0378">Hydrolase</keyword>
<dbReference type="Pfam" id="PF01546">
    <property type="entry name" value="Peptidase_M20"/>
    <property type="match status" value="1"/>
</dbReference>
<comment type="similarity">
    <text evidence="3">Belongs to the peptidase M20A family.</text>
</comment>
<keyword evidence="7" id="KW-0170">Cobalt</keyword>
<dbReference type="CDD" id="cd03895">
    <property type="entry name" value="M20_ArgE_DapE-like"/>
    <property type="match status" value="1"/>
</dbReference>
<evidence type="ECO:0000256" key="6">
    <source>
        <dbReference type="ARBA" id="ARBA00022833"/>
    </source>
</evidence>
<evidence type="ECO:0000256" key="1">
    <source>
        <dbReference type="ARBA" id="ARBA00001941"/>
    </source>
</evidence>
<accession>A0A4V3DXS2</accession>
<dbReference type="NCBIfam" id="TIGR01910">
    <property type="entry name" value="DapE-ArgE"/>
    <property type="match status" value="1"/>
</dbReference>
<dbReference type="InterPro" id="IPR033687">
    <property type="entry name" value="YodQ-like"/>
</dbReference>
<dbReference type="RefSeq" id="WP_133770784.1">
    <property type="nucleotide sequence ID" value="NZ_SNZR01000013.1"/>
</dbReference>
<evidence type="ECO:0000256" key="4">
    <source>
        <dbReference type="ARBA" id="ARBA00022723"/>
    </source>
</evidence>
<dbReference type="PANTHER" id="PTHR43808:SF25">
    <property type="entry name" value="PEPTIDASE M20 DIMERISATION DOMAIN-CONTAINING PROTEIN"/>
    <property type="match status" value="1"/>
</dbReference>
<reference evidence="9 10" key="1">
    <citation type="submission" date="2019-03" db="EMBL/GenBank/DDBJ databases">
        <title>Genomic Encyclopedia of Type Strains, Phase IV (KMG-IV): sequencing the most valuable type-strain genomes for metagenomic binning, comparative biology and taxonomic classification.</title>
        <authorList>
            <person name="Goeker M."/>
        </authorList>
    </citation>
    <scope>NUCLEOTIDE SEQUENCE [LARGE SCALE GENOMIC DNA]</scope>
    <source>
        <strain evidence="9 10">DSM 25903</strain>
    </source>
</reference>
<dbReference type="GO" id="GO:0016787">
    <property type="term" value="F:hydrolase activity"/>
    <property type="evidence" value="ECO:0007669"/>
    <property type="project" value="UniProtKB-KW"/>
</dbReference>
<sequence>MLDKDIAAAITAAVDRGFDEQVRFTQDMVRCPSVRGYEHTVQDLMAAAMAKRGLAVDHWKVKVEDIKDLPGFAPVVDATYENAYNVVGTYRPAQHKGRSLIFNGHIDVVPTGAWDRWTTPPFEPRIDGKWMYGRGAGDMKSGLAATLFAFDAVRAAGFAPTAPIHFQSVVEEECTGNGTLACLQRGYRADCAFVPEPLEPKLMRAEVGLIWFRVHVEGDPQHASAGFNNAGANAIEKALLLWPQIKRLEDEWNARKVDHPLYKDHPHPIRVNLGEISGGEWTSSVPSKAVLNVRVGVLPGDDLRDICREIEERVRTAALSDPFLSNHQPRIEYHGHMAEGFVLENAAIPEAVLADSHRAVFDAPLQEEITSAATDARFFSLYQNTPGLVYGPICERPHGIDERVDLDSVRAVTKTMALFLAEWCGVERV</sequence>
<keyword evidence="4" id="KW-0479">Metal-binding</keyword>
<protein>
    <submittedName>
        <fullName evidence="9">Acetylornithine deacetylase</fullName>
    </submittedName>
</protein>
<dbReference type="AlphaFoldDB" id="A0A4V3DXS2"/>
<dbReference type="Gene3D" id="3.40.630.10">
    <property type="entry name" value="Zn peptidases"/>
    <property type="match status" value="1"/>
</dbReference>
<evidence type="ECO:0000256" key="3">
    <source>
        <dbReference type="ARBA" id="ARBA00006247"/>
    </source>
</evidence>
<gene>
    <name evidence="9" type="ORF">EV668_2685</name>
</gene>
<dbReference type="InterPro" id="IPR002933">
    <property type="entry name" value="Peptidase_M20"/>
</dbReference>
<evidence type="ECO:0000313" key="10">
    <source>
        <dbReference type="Proteomes" id="UP000295122"/>
    </source>
</evidence>
<dbReference type="OrthoDB" id="9809784at2"/>
<dbReference type="GO" id="GO:0046872">
    <property type="term" value="F:metal ion binding"/>
    <property type="evidence" value="ECO:0007669"/>
    <property type="project" value="UniProtKB-KW"/>
</dbReference>
<evidence type="ECO:0000256" key="5">
    <source>
        <dbReference type="ARBA" id="ARBA00022801"/>
    </source>
</evidence>
<comment type="cofactor">
    <cofactor evidence="1">
        <name>Co(2+)</name>
        <dbReference type="ChEBI" id="CHEBI:48828"/>
    </cofactor>
</comment>
<keyword evidence="6" id="KW-0862">Zinc</keyword>
<dbReference type="InterPro" id="IPR011650">
    <property type="entry name" value="Peptidase_M20_dimer"/>
</dbReference>
<dbReference type="Gene3D" id="3.30.70.360">
    <property type="match status" value="1"/>
</dbReference>
<keyword evidence="10" id="KW-1185">Reference proteome</keyword>
<dbReference type="InterPro" id="IPR050072">
    <property type="entry name" value="Peptidase_M20A"/>
</dbReference>